<reference evidence="8" key="1">
    <citation type="submission" date="2025-08" db="UniProtKB">
        <authorList>
            <consortium name="RefSeq"/>
        </authorList>
    </citation>
    <scope>IDENTIFICATION</scope>
</reference>
<dbReference type="KEGG" id="goe:100903931"/>
<dbReference type="AlphaFoldDB" id="A0AAJ6QR68"/>
<proteinExistence type="predicted"/>
<accession>A0AAJ6QR68</accession>
<keyword evidence="5" id="KW-0539">Nucleus</keyword>
<dbReference type="PANTHER" id="PTHR11834">
    <property type="entry name" value="TRANSCRIPTIONAL ENHANCER FACTOR TEF RELATED"/>
    <property type="match status" value="1"/>
</dbReference>
<dbReference type="Pfam" id="PF17725">
    <property type="entry name" value="YBD"/>
    <property type="match status" value="1"/>
</dbReference>
<dbReference type="Gene3D" id="2.70.50.80">
    <property type="match status" value="1"/>
</dbReference>
<evidence type="ECO:0000256" key="3">
    <source>
        <dbReference type="ARBA" id="ARBA00023125"/>
    </source>
</evidence>
<keyword evidence="4" id="KW-0804">Transcription</keyword>
<organism evidence="7 8">
    <name type="scientific">Galendromus occidentalis</name>
    <name type="common">western predatory mite</name>
    <dbReference type="NCBI Taxonomy" id="34638"/>
    <lineage>
        <taxon>Eukaryota</taxon>
        <taxon>Metazoa</taxon>
        <taxon>Ecdysozoa</taxon>
        <taxon>Arthropoda</taxon>
        <taxon>Chelicerata</taxon>
        <taxon>Arachnida</taxon>
        <taxon>Acari</taxon>
        <taxon>Parasitiformes</taxon>
        <taxon>Mesostigmata</taxon>
        <taxon>Gamasina</taxon>
        <taxon>Phytoseioidea</taxon>
        <taxon>Phytoseiidae</taxon>
        <taxon>Typhlodrominae</taxon>
        <taxon>Galendromus</taxon>
    </lineage>
</organism>
<evidence type="ECO:0000259" key="6">
    <source>
        <dbReference type="Pfam" id="PF17725"/>
    </source>
</evidence>
<comment type="subcellular location">
    <subcellularLocation>
        <location evidence="1">Nucleus</location>
    </subcellularLocation>
</comment>
<sequence length="227" mass="25030">MAQWKSMRVGNEDLRHIRFSAFAMYPPGLSREGNQQRGYTLAYAGDTHCPASPVGAETIRGLCARFPSVRGGLEHLLFEGPAEAFFFVRCWVDLDSGALLDDRLVYLTNSVFDSASSRTVVCATRLCARGQQVVENVGLMCPQFDARSGGYTYGLQSMMGEYALSVVEVLKESHDFTAANTALRSHTMLQVVSEMGTRKTLLCIAYIFEVTPVPNGCPHEINRLVNC</sequence>
<dbReference type="RefSeq" id="XP_003741221.1">
    <property type="nucleotide sequence ID" value="XM_003741173.1"/>
</dbReference>
<evidence type="ECO:0000256" key="4">
    <source>
        <dbReference type="ARBA" id="ARBA00023163"/>
    </source>
</evidence>
<dbReference type="Proteomes" id="UP000694867">
    <property type="component" value="Unplaced"/>
</dbReference>
<dbReference type="InterPro" id="IPR050937">
    <property type="entry name" value="TEC1_TEAD_TF"/>
</dbReference>
<feature type="domain" description="YAP binding" evidence="6">
    <location>
        <begin position="63"/>
        <end position="224"/>
    </location>
</feature>
<evidence type="ECO:0000256" key="2">
    <source>
        <dbReference type="ARBA" id="ARBA00023015"/>
    </source>
</evidence>
<evidence type="ECO:0000256" key="5">
    <source>
        <dbReference type="ARBA" id="ARBA00023242"/>
    </source>
</evidence>
<evidence type="ECO:0000313" key="8">
    <source>
        <dbReference type="RefSeq" id="XP_003741221.1"/>
    </source>
</evidence>
<dbReference type="GO" id="GO:0005667">
    <property type="term" value="C:transcription regulator complex"/>
    <property type="evidence" value="ECO:0007669"/>
    <property type="project" value="TreeGrafter"/>
</dbReference>
<dbReference type="GO" id="GO:0000978">
    <property type="term" value="F:RNA polymerase II cis-regulatory region sequence-specific DNA binding"/>
    <property type="evidence" value="ECO:0007669"/>
    <property type="project" value="TreeGrafter"/>
</dbReference>
<evidence type="ECO:0000313" key="7">
    <source>
        <dbReference type="Proteomes" id="UP000694867"/>
    </source>
</evidence>
<keyword evidence="2" id="KW-0805">Transcription regulation</keyword>
<keyword evidence="7" id="KW-1185">Reference proteome</keyword>
<dbReference type="GO" id="GO:0005634">
    <property type="term" value="C:nucleus"/>
    <property type="evidence" value="ECO:0007669"/>
    <property type="project" value="UniProtKB-SubCell"/>
</dbReference>
<name>A0AAJ6QR68_9ACAR</name>
<protein>
    <submittedName>
        <fullName evidence="8">Protein scalloped-like</fullName>
    </submittedName>
</protein>
<dbReference type="PANTHER" id="PTHR11834:SF0">
    <property type="entry name" value="PROTEIN SCALLOPED"/>
    <property type="match status" value="1"/>
</dbReference>
<dbReference type="GeneID" id="100903931"/>
<dbReference type="GO" id="GO:0000981">
    <property type="term" value="F:DNA-binding transcription factor activity, RNA polymerase II-specific"/>
    <property type="evidence" value="ECO:0007669"/>
    <property type="project" value="TreeGrafter"/>
</dbReference>
<keyword evidence="3" id="KW-0238">DNA-binding</keyword>
<gene>
    <name evidence="8" type="primary">LOC100903931</name>
</gene>
<evidence type="ECO:0000256" key="1">
    <source>
        <dbReference type="ARBA" id="ARBA00004123"/>
    </source>
</evidence>
<dbReference type="InterPro" id="IPR041086">
    <property type="entry name" value="YBD"/>
</dbReference>